<dbReference type="EMBL" id="FXTD01000011">
    <property type="protein sequence ID" value="SMO85025.1"/>
    <property type="molecule type" value="Genomic_DNA"/>
</dbReference>
<dbReference type="InterPro" id="IPR035185">
    <property type="entry name" value="DUF5305"/>
</dbReference>
<evidence type="ECO:0000256" key="2">
    <source>
        <dbReference type="SAM" id="Phobius"/>
    </source>
</evidence>
<dbReference type="OrthoDB" id="270764at2157"/>
<keyword evidence="2" id="KW-0812">Transmembrane</keyword>
<sequence length="475" mass="49985">MSTPPDPDDDPTAFDDGAAGSDESRVGPGGSRTDPDETRLRLRAFLDAQFAVLLAVCLLVVVAGGGLVYTTHVDPGTETQTRTVSAWTVETEYAHSAEVTEPSPVFSIGDELTNRETYFASVAPELDVAAETSYTADSAESVDVTLESVLVVRNVGGEESGTVYWEQREPIDSTTATDVEPGETVSVPFALNSTAIDERVAAIEEDLGASPGETETFVLTDVEVAGTLNGENVTYTGSSRFGISHEGATYTVSDPGVQSDGDEQQVTETVERTYGPLRGIGGPLTLLVGLLGVAGLGYARYEGLLGVDEAEREYLSFRDDRAEFDEWITRFRLPPAAHDRPEAHADGLRDLVDFAIDNDTGVVEDPNTGAFHAVSGEFVYTYRPPPAPAFGGVDDPLGADARASDGSEYGDGDNGSGDRENGSGDRENGSGDREDGSGDPEDGSDDAGLFTSSLFGDGSDATDGSEVDVAPDDEE</sequence>
<evidence type="ECO:0008006" key="5">
    <source>
        <dbReference type="Google" id="ProtNLM"/>
    </source>
</evidence>
<dbReference type="RefSeq" id="WP_185955770.1">
    <property type="nucleotide sequence ID" value="NZ_FXTD01000011.1"/>
</dbReference>
<keyword evidence="4" id="KW-1185">Reference proteome</keyword>
<dbReference type="AlphaFoldDB" id="A0A521EM70"/>
<reference evidence="3 4" key="1">
    <citation type="submission" date="2017-05" db="EMBL/GenBank/DDBJ databases">
        <authorList>
            <person name="Varghese N."/>
            <person name="Submissions S."/>
        </authorList>
    </citation>
    <scope>NUCLEOTIDE SEQUENCE [LARGE SCALE GENOMIC DNA]</scope>
    <source>
        <strain evidence="3 4">DSM 19504</strain>
    </source>
</reference>
<evidence type="ECO:0000256" key="1">
    <source>
        <dbReference type="SAM" id="MobiDB-lite"/>
    </source>
</evidence>
<name>A0A521EM70_9EURY</name>
<dbReference type="Proteomes" id="UP000319712">
    <property type="component" value="Unassembled WGS sequence"/>
</dbReference>
<accession>A0A521EM70</accession>
<evidence type="ECO:0000313" key="4">
    <source>
        <dbReference type="Proteomes" id="UP000319712"/>
    </source>
</evidence>
<proteinExistence type="predicted"/>
<evidence type="ECO:0000313" key="3">
    <source>
        <dbReference type="EMBL" id="SMO85025.1"/>
    </source>
</evidence>
<feature type="region of interest" description="Disordered" evidence="1">
    <location>
        <begin position="390"/>
        <end position="475"/>
    </location>
</feature>
<protein>
    <recommendedName>
        <fullName evidence="5">DUF5305 domain-containing protein</fullName>
    </recommendedName>
</protein>
<feature type="compositionally biased region" description="Acidic residues" evidence="1">
    <location>
        <begin position="463"/>
        <end position="475"/>
    </location>
</feature>
<keyword evidence="2" id="KW-1133">Transmembrane helix</keyword>
<feature type="transmembrane region" description="Helical" evidence="2">
    <location>
        <begin position="50"/>
        <end position="69"/>
    </location>
</feature>
<gene>
    <name evidence="3" type="ORF">SAMN06264867_111108</name>
</gene>
<feature type="compositionally biased region" description="Basic and acidic residues" evidence="1">
    <location>
        <begin position="416"/>
        <end position="436"/>
    </location>
</feature>
<feature type="compositionally biased region" description="Acidic residues" evidence="1">
    <location>
        <begin position="1"/>
        <end position="13"/>
    </location>
</feature>
<feature type="region of interest" description="Disordered" evidence="1">
    <location>
        <begin position="1"/>
        <end position="36"/>
    </location>
</feature>
<keyword evidence="2" id="KW-0472">Membrane</keyword>
<dbReference type="Pfam" id="PF17231">
    <property type="entry name" value="DUF5305"/>
    <property type="match status" value="1"/>
</dbReference>
<organism evidence="3 4">
    <name type="scientific">Halorubrum cibi</name>
    <dbReference type="NCBI Taxonomy" id="413815"/>
    <lineage>
        <taxon>Archaea</taxon>
        <taxon>Methanobacteriati</taxon>
        <taxon>Methanobacteriota</taxon>
        <taxon>Stenosarchaea group</taxon>
        <taxon>Halobacteria</taxon>
        <taxon>Halobacteriales</taxon>
        <taxon>Haloferacaceae</taxon>
        <taxon>Halorubrum</taxon>
    </lineage>
</organism>